<protein>
    <submittedName>
        <fullName evidence="2">Type II toxin-antitoxin system HicB family antitoxin</fullName>
    </submittedName>
</protein>
<comment type="caution">
    <text evidence="2">The sequence shown here is derived from an EMBL/GenBank/DDBJ whole genome shotgun (WGS) entry which is preliminary data.</text>
</comment>
<dbReference type="PANTHER" id="PTHR34504:SF2">
    <property type="entry name" value="UPF0150 PROTEIN SSL0259"/>
    <property type="match status" value="1"/>
</dbReference>
<dbReference type="PANTHER" id="PTHR34504">
    <property type="entry name" value="ANTITOXIN HICB"/>
    <property type="match status" value="1"/>
</dbReference>
<dbReference type="InterPro" id="IPR031807">
    <property type="entry name" value="HicB-like"/>
</dbReference>
<gene>
    <name evidence="2" type="ORF">HYR64_05415</name>
</gene>
<dbReference type="SUPFAM" id="SSF143100">
    <property type="entry name" value="TTHA1013/TTHA0281-like"/>
    <property type="match status" value="1"/>
</dbReference>
<sequence>MKAYAVVYEWAGNNYSAYVPDLPGCVSTGKSLKGVERNIREAIEGHVKALRDFGEPIPEPKTKVGSIEVAA</sequence>
<dbReference type="Gene3D" id="3.30.160.250">
    <property type="match status" value="1"/>
</dbReference>
<organism evidence="2 3">
    <name type="scientific">Fimbriimonas ginsengisoli</name>
    <dbReference type="NCBI Taxonomy" id="1005039"/>
    <lineage>
        <taxon>Bacteria</taxon>
        <taxon>Bacillati</taxon>
        <taxon>Armatimonadota</taxon>
        <taxon>Fimbriimonadia</taxon>
        <taxon>Fimbriimonadales</taxon>
        <taxon>Fimbriimonadaceae</taxon>
        <taxon>Fimbriimonas</taxon>
    </lineage>
</organism>
<evidence type="ECO:0000313" key="2">
    <source>
        <dbReference type="EMBL" id="MBI1756528.1"/>
    </source>
</evidence>
<dbReference type="InterPro" id="IPR051404">
    <property type="entry name" value="TA_system_antitoxin"/>
</dbReference>
<feature type="domain" description="HicB-like antitoxin of toxin-antitoxin system" evidence="1">
    <location>
        <begin position="11"/>
        <end position="61"/>
    </location>
</feature>
<reference evidence="2" key="1">
    <citation type="submission" date="2020-07" db="EMBL/GenBank/DDBJ databases">
        <title>Huge and variable diversity of episymbiotic CPR bacteria and DPANN archaea in groundwater ecosystems.</title>
        <authorList>
            <person name="He C.Y."/>
            <person name="Keren R."/>
            <person name="Whittaker M."/>
            <person name="Farag I.F."/>
            <person name="Doudna J."/>
            <person name="Cate J.H.D."/>
            <person name="Banfield J.F."/>
        </authorList>
    </citation>
    <scope>NUCLEOTIDE SEQUENCE</scope>
    <source>
        <strain evidence="2">NC_groundwater_17_Pr7_B-0.1um_64_12</strain>
    </source>
</reference>
<dbReference type="Pfam" id="PF15919">
    <property type="entry name" value="HicB_lk_antitox"/>
    <property type="match status" value="1"/>
</dbReference>
<dbReference type="Proteomes" id="UP000727962">
    <property type="component" value="Unassembled WGS sequence"/>
</dbReference>
<name>A0A931LUR5_FIMGI</name>
<accession>A0A931LUR5</accession>
<dbReference type="EMBL" id="JACOSL010000033">
    <property type="protein sequence ID" value="MBI1756528.1"/>
    <property type="molecule type" value="Genomic_DNA"/>
</dbReference>
<dbReference type="AlphaFoldDB" id="A0A931LUR5"/>
<dbReference type="InterPro" id="IPR035069">
    <property type="entry name" value="TTHA1013/TTHA0281-like"/>
</dbReference>
<evidence type="ECO:0000259" key="1">
    <source>
        <dbReference type="Pfam" id="PF15919"/>
    </source>
</evidence>
<evidence type="ECO:0000313" key="3">
    <source>
        <dbReference type="Proteomes" id="UP000727962"/>
    </source>
</evidence>
<proteinExistence type="predicted"/>